<protein>
    <submittedName>
        <fullName evidence="3">Uncharacterized protein</fullName>
    </submittedName>
</protein>
<evidence type="ECO:0000256" key="1">
    <source>
        <dbReference type="SAM" id="MobiDB-lite"/>
    </source>
</evidence>
<sequence length="72" mass="8090">MSNVPRLPMNARRSRLQKELAVSLFSTTRLLGPPGISTTLQHKHKEPVRPTGQGYCQAYSSQHKMTPQRSTT</sequence>
<reference evidence="3" key="1">
    <citation type="submission" date="2016-11" db="UniProtKB">
        <authorList>
            <consortium name="WormBaseParasite"/>
        </authorList>
    </citation>
    <scope>IDENTIFICATION</scope>
</reference>
<feature type="region of interest" description="Disordered" evidence="1">
    <location>
        <begin position="35"/>
        <end position="72"/>
    </location>
</feature>
<proteinExistence type="predicted"/>
<evidence type="ECO:0000313" key="2">
    <source>
        <dbReference type="Proteomes" id="UP000095283"/>
    </source>
</evidence>
<dbReference type="AlphaFoldDB" id="A0A1I7X5D6"/>
<dbReference type="WBParaSite" id="Hba_12815">
    <property type="protein sequence ID" value="Hba_12815"/>
    <property type="gene ID" value="Hba_12815"/>
</dbReference>
<organism evidence="2 3">
    <name type="scientific">Heterorhabditis bacteriophora</name>
    <name type="common">Entomopathogenic nematode worm</name>
    <dbReference type="NCBI Taxonomy" id="37862"/>
    <lineage>
        <taxon>Eukaryota</taxon>
        <taxon>Metazoa</taxon>
        <taxon>Ecdysozoa</taxon>
        <taxon>Nematoda</taxon>
        <taxon>Chromadorea</taxon>
        <taxon>Rhabditida</taxon>
        <taxon>Rhabditina</taxon>
        <taxon>Rhabditomorpha</taxon>
        <taxon>Strongyloidea</taxon>
        <taxon>Heterorhabditidae</taxon>
        <taxon>Heterorhabditis</taxon>
    </lineage>
</organism>
<keyword evidence="2" id="KW-1185">Reference proteome</keyword>
<name>A0A1I7X5D6_HETBA</name>
<accession>A0A1I7X5D6</accession>
<feature type="compositionally biased region" description="Polar residues" evidence="1">
    <location>
        <begin position="58"/>
        <end position="72"/>
    </location>
</feature>
<dbReference type="Proteomes" id="UP000095283">
    <property type="component" value="Unplaced"/>
</dbReference>
<evidence type="ECO:0000313" key="3">
    <source>
        <dbReference type="WBParaSite" id="Hba_12815"/>
    </source>
</evidence>